<proteinExistence type="predicted"/>
<gene>
    <name evidence="2" type="ORF">pneo_cds_841</name>
</gene>
<protein>
    <submittedName>
        <fullName evidence="2">Uncharacterized protein</fullName>
    </submittedName>
</protein>
<organism evidence="2">
    <name type="scientific">Pandoravirus neocaledonia</name>
    <dbReference type="NCBI Taxonomy" id="2107708"/>
    <lineage>
        <taxon>Viruses</taxon>
        <taxon>Pandoravirus</taxon>
    </lineage>
</organism>
<reference evidence="2" key="1">
    <citation type="journal article" date="2018" name="Nat. Commun.">
        <title>Diversity and evolution of the emerging Pandoraviridae family.</title>
        <authorList>
            <person name="Legendre M."/>
            <person name="Fabre E."/>
            <person name="Poirot O."/>
            <person name="Jeudy S."/>
            <person name="Lartigue A."/>
            <person name="Alempic J.M."/>
            <person name="Beucher L."/>
            <person name="Philippe N."/>
            <person name="Bertaux L."/>
            <person name="Christo-Foroux E."/>
            <person name="Labadie K."/>
            <person name="Coute Y."/>
            <person name="Abergel C."/>
            <person name="Claverie J.M."/>
        </authorList>
    </citation>
    <scope>NUCLEOTIDE SEQUENCE [LARGE SCALE GENOMIC DNA]</scope>
    <source>
        <strain evidence="2">Neocaledonia</strain>
    </source>
</reference>
<feature type="region of interest" description="Disordered" evidence="1">
    <location>
        <begin position="83"/>
        <end position="102"/>
    </location>
</feature>
<dbReference type="KEGG" id="vg:36843161"/>
<sequence length="102" mass="10968">MGQAHSATTRGYAALSQDDPLGPPGMMTSQEYHIRAQRAIDTVRALPDEYATAEDRAAAIAAVYTGRGDKEVLARVSAGIRRWRQDDGTTASDTTANKSKDD</sequence>
<dbReference type="GeneID" id="36843161"/>
<evidence type="ECO:0000256" key="1">
    <source>
        <dbReference type="SAM" id="MobiDB-lite"/>
    </source>
</evidence>
<dbReference type="RefSeq" id="YP_009482451.1">
    <property type="nucleotide sequence ID" value="NC_037666.1"/>
</dbReference>
<dbReference type="Proteomes" id="UP000249287">
    <property type="component" value="Segment"/>
</dbReference>
<feature type="region of interest" description="Disordered" evidence="1">
    <location>
        <begin position="1"/>
        <end position="28"/>
    </location>
</feature>
<evidence type="ECO:0000313" key="2">
    <source>
        <dbReference type="EMBL" id="AVK76448.1"/>
    </source>
</evidence>
<name>A0A2U7UD99_9VIRU</name>
<feature type="compositionally biased region" description="Polar residues" evidence="1">
    <location>
        <begin position="88"/>
        <end position="102"/>
    </location>
</feature>
<dbReference type="EMBL" id="MG011690">
    <property type="protein sequence ID" value="AVK76448.1"/>
    <property type="molecule type" value="Genomic_DNA"/>
</dbReference>
<accession>A0A2U7UD99</accession>